<dbReference type="EMBL" id="UXUI01007218">
    <property type="protein sequence ID" value="VDD86352.1"/>
    <property type="molecule type" value="Genomic_DNA"/>
</dbReference>
<gene>
    <name evidence="2" type="ORF">EVEC_LOCUS1495</name>
</gene>
<sequence>MKTRRDHMHSRDRKKDVLVRERRELHGRHSDSGRDGRKISSRRHSGSHHLHRKSRNDTFGKVKDINPNLFDPRVTDRFTSQIDLRVVNRHGRNESTWPFLRGERRVGNSCFDRNEAFRATELASIIGCVGRSILVLNSVSRYQNLTLALYGVQTVWSIQGLRELLLKSDAIETSYTVFELFSLQSQPCKESLAEFRTGMSYVQWPRYLKEIGEAHRNDFGVDSWDAESRHQREVRALPEEKSSRYSVSPVSWKRRSPEANGSRYYRRSRSRSKSSPRSSWDRHSQVLTDERVAWRRTPTPSHSYSEKRLVRCSYKEDSWHNRPFEQRNFHFVESVDEHFLANDTHWCSISRSRTRLSPTRSETARNGCATEGRFVPLSRHSPGTGPRSNEEFDERSSSLERVNSVLENPSAVRYQACSSREQISGTPYSYGKFASDRDIRQSTNDSSDIRGMVGSIDNIVGGQGKLPSEMNLTPAQIAHARELLEEVFRIVSGSDRVSQQQNVVPPKSVSLLSTSHPERLSSRSPEHHREDRREQHALFVIESVRHNWRTVAELIIFLKVFNNEGLYERWKIPGFGTREDELLSIIYRKTFQTLISGKIKKQDLFGYQGLWIVVTLPQFLESTTLNVDFQGGDNEEWIMVQLKNLKQGASELSGVASQFLSSSFKYSKLSCARGAGYETGLSSVN</sequence>
<evidence type="ECO:0000256" key="1">
    <source>
        <dbReference type="SAM" id="MobiDB-lite"/>
    </source>
</evidence>
<dbReference type="Proteomes" id="UP000274131">
    <property type="component" value="Unassembled WGS sequence"/>
</dbReference>
<evidence type="ECO:0000313" key="3">
    <source>
        <dbReference type="Proteomes" id="UP000274131"/>
    </source>
</evidence>
<feature type="compositionally biased region" description="Basic residues" evidence="1">
    <location>
        <begin position="1"/>
        <end position="12"/>
    </location>
</feature>
<feature type="region of interest" description="Disordered" evidence="1">
    <location>
        <begin position="263"/>
        <end position="283"/>
    </location>
</feature>
<feature type="compositionally biased region" description="Basic residues" evidence="1">
    <location>
        <begin position="39"/>
        <end position="54"/>
    </location>
</feature>
<feature type="region of interest" description="Disordered" evidence="1">
    <location>
        <begin position="1"/>
        <end position="63"/>
    </location>
</feature>
<organism evidence="4">
    <name type="scientific">Enterobius vermicularis</name>
    <name type="common">Human pinworm</name>
    <dbReference type="NCBI Taxonomy" id="51028"/>
    <lineage>
        <taxon>Eukaryota</taxon>
        <taxon>Metazoa</taxon>
        <taxon>Ecdysozoa</taxon>
        <taxon>Nematoda</taxon>
        <taxon>Chromadorea</taxon>
        <taxon>Rhabditida</taxon>
        <taxon>Spirurina</taxon>
        <taxon>Oxyuridomorpha</taxon>
        <taxon>Oxyuroidea</taxon>
        <taxon>Oxyuridae</taxon>
        <taxon>Enterobius</taxon>
    </lineage>
</organism>
<protein>
    <submittedName>
        <fullName evidence="2 4">Uncharacterized protein</fullName>
    </submittedName>
</protein>
<accession>A0A158Q9D6</accession>
<keyword evidence="3" id="KW-1185">Reference proteome</keyword>
<feature type="compositionally biased region" description="Basic and acidic residues" evidence="1">
    <location>
        <begin position="516"/>
        <end position="532"/>
    </location>
</feature>
<feature type="region of interest" description="Disordered" evidence="1">
    <location>
        <begin position="506"/>
        <end position="532"/>
    </location>
</feature>
<feature type="region of interest" description="Disordered" evidence="1">
    <location>
        <begin position="373"/>
        <end position="395"/>
    </location>
</feature>
<reference evidence="2 3" key="2">
    <citation type="submission" date="2018-10" db="EMBL/GenBank/DDBJ databases">
        <authorList>
            <consortium name="Pathogen Informatics"/>
        </authorList>
    </citation>
    <scope>NUCLEOTIDE SEQUENCE [LARGE SCALE GENOMIC DNA]</scope>
</reference>
<feature type="compositionally biased region" description="Basic residues" evidence="1">
    <location>
        <begin position="264"/>
        <end position="274"/>
    </location>
</feature>
<proteinExistence type="predicted"/>
<evidence type="ECO:0000313" key="4">
    <source>
        <dbReference type="WBParaSite" id="EVEC_0000178701-mRNA-1"/>
    </source>
</evidence>
<dbReference type="WBParaSite" id="EVEC_0000178701-mRNA-1">
    <property type="protein sequence ID" value="EVEC_0000178701-mRNA-1"/>
    <property type="gene ID" value="EVEC_0000178701"/>
</dbReference>
<name>A0A158Q9D6_ENTVE</name>
<reference evidence="4" key="1">
    <citation type="submission" date="2016-04" db="UniProtKB">
        <authorList>
            <consortium name="WormBaseParasite"/>
        </authorList>
    </citation>
    <scope>IDENTIFICATION</scope>
</reference>
<dbReference type="AlphaFoldDB" id="A0A158Q9D6"/>
<evidence type="ECO:0000313" key="2">
    <source>
        <dbReference type="EMBL" id="VDD86352.1"/>
    </source>
</evidence>
<feature type="compositionally biased region" description="Basic and acidic residues" evidence="1">
    <location>
        <begin position="13"/>
        <end position="38"/>
    </location>
</feature>